<name>A0A6C0BML1_9ZZZZ</name>
<protein>
    <submittedName>
        <fullName evidence="2">Uncharacterized protein</fullName>
    </submittedName>
</protein>
<proteinExistence type="predicted"/>
<accession>A0A6C0BML1</accession>
<organism evidence="2">
    <name type="scientific">viral metagenome</name>
    <dbReference type="NCBI Taxonomy" id="1070528"/>
    <lineage>
        <taxon>unclassified sequences</taxon>
        <taxon>metagenomes</taxon>
        <taxon>organismal metagenomes</taxon>
    </lineage>
</organism>
<dbReference type="AlphaFoldDB" id="A0A6C0BML1"/>
<feature type="compositionally biased region" description="Polar residues" evidence="1">
    <location>
        <begin position="23"/>
        <end position="35"/>
    </location>
</feature>
<evidence type="ECO:0000256" key="1">
    <source>
        <dbReference type="SAM" id="MobiDB-lite"/>
    </source>
</evidence>
<sequence length="43" mass="4915">MLISLLQNDLVPWRIESIPPDVQSNSHYIPQSLNMSRIPPGEQ</sequence>
<evidence type="ECO:0000313" key="2">
    <source>
        <dbReference type="EMBL" id="QHS92981.1"/>
    </source>
</evidence>
<feature type="region of interest" description="Disordered" evidence="1">
    <location>
        <begin position="23"/>
        <end position="43"/>
    </location>
</feature>
<reference evidence="2" key="1">
    <citation type="journal article" date="2020" name="Nature">
        <title>Giant virus diversity and host interactions through global metagenomics.</title>
        <authorList>
            <person name="Schulz F."/>
            <person name="Roux S."/>
            <person name="Paez-Espino D."/>
            <person name="Jungbluth S."/>
            <person name="Walsh D.A."/>
            <person name="Denef V.J."/>
            <person name="McMahon K.D."/>
            <person name="Konstantinidis K.T."/>
            <person name="Eloe-Fadrosh E.A."/>
            <person name="Kyrpides N.C."/>
            <person name="Woyke T."/>
        </authorList>
    </citation>
    <scope>NUCLEOTIDE SEQUENCE</scope>
    <source>
        <strain evidence="2">GVMAG-M-3300017651-5</strain>
    </source>
</reference>
<dbReference type="EMBL" id="MN739194">
    <property type="protein sequence ID" value="QHS92981.1"/>
    <property type="molecule type" value="Genomic_DNA"/>
</dbReference>